<protein>
    <submittedName>
        <fullName evidence="1">Uncharacterized protein</fullName>
    </submittedName>
</protein>
<reference evidence="1 2" key="1">
    <citation type="submission" date="2018-08" db="EMBL/GenBank/DDBJ databases">
        <title>A genome reference for cultivated species of the human gut microbiota.</title>
        <authorList>
            <person name="Zou Y."/>
            <person name="Xue W."/>
            <person name="Luo G."/>
        </authorList>
    </citation>
    <scope>NUCLEOTIDE SEQUENCE [LARGE SCALE GENOMIC DNA]</scope>
    <source>
        <strain evidence="1 2">AM25-16</strain>
    </source>
</reference>
<dbReference type="EMBL" id="QRHJ01000040">
    <property type="protein sequence ID" value="RHF72807.1"/>
    <property type="molecule type" value="Genomic_DNA"/>
</dbReference>
<organism evidence="1 2">
    <name type="scientific">Bacteroides stercoris</name>
    <dbReference type="NCBI Taxonomy" id="46506"/>
    <lineage>
        <taxon>Bacteria</taxon>
        <taxon>Pseudomonadati</taxon>
        <taxon>Bacteroidota</taxon>
        <taxon>Bacteroidia</taxon>
        <taxon>Bacteroidales</taxon>
        <taxon>Bacteroidaceae</taxon>
        <taxon>Bacteroides</taxon>
    </lineage>
</organism>
<gene>
    <name evidence="1" type="ORF">DW668_13045</name>
</gene>
<evidence type="ECO:0000313" key="2">
    <source>
        <dbReference type="Proteomes" id="UP000283762"/>
    </source>
</evidence>
<comment type="caution">
    <text evidence="1">The sequence shown here is derived from an EMBL/GenBank/DDBJ whole genome shotgun (WGS) entry which is preliminary data.</text>
</comment>
<sequence>MRKKDFKRELISPNYRIDNNVMRRYMREVFASKEMIEQEIAEVESLIKSRCERYGIITMEDNLQCLRTGNGFELIEGGKQSLAYIREELNKYRQNFADDLTFWSEVEKDWDNLPYLLTDLNEIENFNLSVYLVELRLWLEKYSNIPKKKKMLVTMNSRYDEETLKNVYNFLKTTVYWAGENVSSRDFLRIFKTSSVDDIKKIRIRNLRGCKAFVRLLVDSLVGTFDAKIVNLCFCDEENKSLNVQIHNTASGKYAIELKRLLSKDNKVK</sequence>
<dbReference type="AlphaFoldDB" id="A0A414PW37"/>
<proteinExistence type="predicted"/>
<dbReference type="RefSeq" id="WP_118207379.1">
    <property type="nucleotide sequence ID" value="NZ_CAXVLE010000050.1"/>
</dbReference>
<evidence type="ECO:0000313" key="1">
    <source>
        <dbReference type="EMBL" id="RHF72807.1"/>
    </source>
</evidence>
<name>A0A414PW37_BACSE</name>
<dbReference type="Proteomes" id="UP000283762">
    <property type="component" value="Unassembled WGS sequence"/>
</dbReference>
<accession>A0A414PW37</accession>